<dbReference type="InterPro" id="IPR021352">
    <property type="entry name" value="DUF2971"/>
</dbReference>
<proteinExistence type="predicted"/>
<accession>A0A840A1Z5</accession>
<protein>
    <recommendedName>
        <fullName evidence="3">DUF2971 domain-containing protein</fullName>
    </recommendedName>
</protein>
<evidence type="ECO:0008006" key="3">
    <source>
        <dbReference type="Google" id="ProtNLM"/>
    </source>
</evidence>
<dbReference type="EMBL" id="JACIDK010000002">
    <property type="protein sequence ID" value="MBB3891460.1"/>
    <property type="molecule type" value="Genomic_DNA"/>
</dbReference>
<dbReference type="RefSeq" id="WP_183772314.1">
    <property type="nucleotide sequence ID" value="NZ_JACIDK010000002.1"/>
</dbReference>
<dbReference type="Proteomes" id="UP000530564">
    <property type="component" value="Unassembled WGS sequence"/>
</dbReference>
<gene>
    <name evidence="1" type="ORF">GGQ61_002177</name>
</gene>
<reference evidence="1 2" key="1">
    <citation type="submission" date="2020-08" db="EMBL/GenBank/DDBJ databases">
        <title>Genomic Encyclopedia of Type Strains, Phase IV (KMG-IV): sequencing the most valuable type-strain genomes for metagenomic binning, comparative biology and taxonomic classification.</title>
        <authorList>
            <person name="Goeker M."/>
        </authorList>
    </citation>
    <scope>NUCLEOTIDE SEQUENCE [LARGE SCALE GENOMIC DNA]</scope>
    <source>
        <strain evidence="1 2">DSM 21793</strain>
    </source>
</reference>
<keyword evidence="2" id="KW-1185">Reference proteome</keyword>
<evidence type="ECO:0000313" key="2">
    <source>
        <dbReference type="Proteomes" id="UP000530564"/>
    </source>
</evidence>
<organism evidence="1 2">
    <name type="scientific">Phenylobacterium haematophilum</name>
    <dbReference type="NCBI Taxonomy" id="98513"/>
    <lineage>
        <taxon>Bacteria</taxon>
        <taxon>Pseudomonadati</taxon>
        <taxon>Pseudomonadota</taxon>
        <taxon>Alphaproteobacteria</taxon>
        <taxon>Caulobacterales</taxon>
        <taxon>Caulobacteraceae</taxon>
        <taxon>Phenylobacterium</taxon>
    </lineage>
</organism>
<name>A0A840A1Z5_9CAUL</name>
<comment type="caution">
    <text evidence="1">The sequence shown here is derived from an EMBL/GenBank/DDBJ whole genome shotgun (WGS) entry which is preliminary data.</text>
</comment>
<dbReference type="AlphaFoldDB" id="A0A840A1Z5"/>
<dbReference type="Pfam" id="PF11185">
    <property type="entry name" value="DUF2971"/>
    <property type="match status" value="1"/>
</dbReference>
<sequence>MTERTIRLGDVQYIGNRPYRTGFLRAQFWPVERHDEAAMKRVARRENILVWGPPLYHYTSLSGFKGIIESRGFWASDSRFLNDAHEMRHGAELAAEVLSQIVRRSRVPAFRPIAKAVRDNILRPPKVGHLIACFSTLRDSLEQWRGYGGSGGVCIGVGVNHQKQRAPMFYGSSMLPHRVFYSARAKQALVLSLLRRFEIEYRTDMEAMRGHWPDDHDQHYVERLTSTLSGAIVGFKNLAFGHEAEVRVVLSHAEADDFGGLKFRPSPLGLVPYLCTGDRLENAVSIENVMVGPSPHQELIASSVRTFLDHHGYTDIPVDLSTIPYRGPGF</sequence>
<evidence type="ECO:0000313" key="1">
    <source>
        <dbReference type="EMBL" id="MBB3891460.1"/>
    </source>
</evidence>